<evidence type="ECO:0008006" key="4">
    <source>
        <dbReference type="Google" id="ProtNLM"/>
    </source>
</evidence>
<accession>A0A173T1R1</accession>
<gene>
    <name evidence="2" type="ORF">ERS852448_01265</name>
</gene>
<organism evidence="2 3">
    <name type="scientific">Eubacterium ramulus</name>
    <dbReference type="NCBI Taxonomy" id="39490"/>
    <lineage>
        <taxon>Bacteria</taxon>
        <taxon>Bacillati</taxon>
        <taxon>Bacillota</taxon>
        <taxon>Clostridia</taxon>
        <taxon>Eubacteriales</taxon>
        <taxon>Eubacteriaceae</taxon>
        <taxon>Eubacterium</taxon>
    </lineage>
</organism>
<evidence type="ECO:0000256" key="1">
    <source>
        <dbReference type="SAM" id="MobiDB-lite"/>
    </source>
</evidence>
<dbReference type="OrthoDB" id="5944985at2"/>
<proteinExistence type="predicted"/>
<dbReference type="Proteomes" id="UP000095492">
    <property type="component" value="Unassembled WGS sequence"/>
</dbReference>
<dbReference type="AlphaFoldDB" id="A0A173T1R1"/>
<dbReference type="STRING" id="39490.ERS852448_01265"/>
<sequence length="326" mass="38062">MSDSQTPQFETDAEFLQLIQPRDEKYVEELEEDIFDHGCHEAICVWGSILIDGHLRYSICRKWDIRFNIRRLFFQSRDEAEAYICTEQLKRNDLTSEYKKYLIGRRFRADMNIASADFLKNHPEKQLNADGQISQKYVQKTEIATIIGKEYNFGFSTVTKYDVYARALDELRIKGPEITSRILNGSLRVSHENVIELSRLPIEDINGLKRLLDSGSIDRIGYSQLRHELRWQRLPTGKPDSRRRRRERESAEAGIKQMPVIDPDAELASLKFTIPSWSKTISRTMELTDFSSTSASARQEVRTQIINLIRKINRLLTQLEEDLNDR</sequence>
<evidence type="ECO:0000313" key="2">
    <source>
        <dbReference type="EMBL" id="CUM96430.1"/>
    </source>
</evidence>
<feature type="region of interest" description="Disordered" evidence="1">
    <location>
        <begin position="234"/>
        <end position="253"/>
    </location>
</feature>
<name>A0A173T1R1_EUBRA</name>
<protein>
    <recommendedName>
        <fullName evidence="4">ParB/Sulfiredoxin domain-containing protein</fullName>
    </recommendedName>
</protein>
<evidence type="ECO:0000313" key="3">
    <source>
        <dbReference type="Proteomes" id="UP000095492"/>
    </source>
</evidence>
<reference evidence="2 3" key="1">
    <citation type="submission" date="2015-09" db="EMBL/GenBank/DDBJ databases">
        <authorList>
            <consortium name="Pathogen Informatics"/>
        </authorList>
    </citation>
    <scope>NUCLEOTIDE SEQUENCE [LARGE SCALE GENOMIC DNA]</scope>
    <source>
        <strain evidence="2 3">2789STDY5608891</strain>
    </source>
</reference>
<dbReference type="RefSeq" id="WP_055290038.1">
    <property type="nucleotide sequence ID" value="NZ_CP173382.1"/>
</dbReference>
<dbReference type="GeneID" id="97390782"/>
<dbReference type="EMBL" id="CYYA01000007">
    <property type="protein sequence ID" value="CUM96430.1"/>
    <property type="molecule type" value="Genomic_DNA"/>
</dbReference>